<evidence type="ECO:0000259" key="2">
    <source>
        <dbReference type="Pfam" id="PF06452"/>
    </source>
</evidence>
<dbReference type="InterPro" id="IPR003737">
    <property type="entry name" value="GlcNAc_PI_deacetylase-related"/>
</dbReference>
<evidence type="ECO:0000256" key="1">
    <source>
        <dbReference type="ARBA" id="ARBA00022833"/>
    </source>
</evidence>
<dbReference type="PANTHER" id="PTHR12993">
    <property type="entry name" value="N-ACETYLGLUCOSAMINYL-PHOSPHATIDYLINOSITOL DE-N-ACETYLASE-RELATED"/>
    <property type="match status" value="1"/>
</dbReference>
<keyword evidence="1" id="KW-0862">Zinc</keyword>
<feature type="domain" description="Carbohydrate-binding" evidence="2">
    <location>
        <begin position="381"/>
        <end position="554"/>
    </location>
</feature>
<accession>A0ABW6S0P8</accession>
<organism evidence="3 4">
    <name type="scientific">Nocardia jiangxiensis</name>
    <dbReference type="NCBI Taxonomy" id="282685"/>
    <lineage>
        <taxon>Bacteria</taxon>
        <taxon>Bacillati</taxon>
        <taxon>Actinomycetota</taxon>
        <taxon>Actinomycetes</taxon>
        <taxon>Mycobacteriales</taxon>
        <taxon>Nocardiaceae</taxon>
        <taxon>Nocardia</taxon>
    </lineage>
</organism>
<proteinExistence type="predicted"/>
<dbReference type="SUPFAM" id="SSF102588">
    <property type="entry name" value="LmbE-like"/>
    <property type="match status" value="1"/>
</dbReference>
<dbReference type="PANTHER" id="PTHR12993:SF11">
    <property type="entry name" value="N-ACETYLGLUCOSAMINYL-PHOSPHATIDYLINOSITOL DE-N-ACETYLASE"/>
    <property type="match status" value="1"/>
</dbReference>
<dbReference type="SUPFAM" id="SSF49344">
    <property type="entry name" value="CBD9-like"/>
    <property type="match status" value="1"/>
</dbReference>
<dbReference type="RefSeq" id="WP_387404438.1">
    <property type="nucleotide sequence ID" value="NZ_JBIAQY010000006.1"/>
</dbReference>
<gene>
    <name evidence="3" type="ORF">ACFYXQ_19045</name>
</gene>
<evidence type="ECO:0000313" key="4">
    <source>
        <dbReference type="Proteomes" id="UP001601992"/>
    </source>
</evidence>
<dbReference type="Pfam" id="PF02585">
    <property type="entry name" value="PIG-L"/>
    <property type="match status" value="1"/>
</dbReference>
<dbReference type="EMBL" id="JBIAQY010000006">
    <property type="protein sequence ID" value="MFF3569875.1"/>
    <property type="molecule type" value="Genomic_DNA"/>
</dbReference>
<dbReference type="Proteomes" id="UP001601992">
    <property type="component" value="Unassembled WGS sequence"/>
</dbReference>
<reference evidence="3 4" key="1">
    <citation type="submission" date="2024-10" db="EMBL/GenBank/DDBJ databases">
        <title>The Natural Products Discovery Center: Release of the First 8490 Sequenced Strains for Exploring Actinobacteria Biosynthetic Diversity.</title>
        <authorList>
            <person name="Kalkreuter E."/>
            <person name="Kautsar S.A."/>
            <person name="Yang D."/>
            <person name="Bader C.D."/>
            <person name="Teijaro C.N."/>
            <person name="Fluegel L."/>
            <person name="Davis C.M."/>
            <person name="Simpson J.R."/>
            <person name="Lauterbach L."/>
            <person name="Steele A.D."/>
            <person name="Gui C."/>
            <person name="Meng S."/>
            <person name="Li G."/>
            <person name="Viehrig K."/>
            <person name="Ye F."/>
            <person name="Su P."/>
            <person name="Kiefer A.F."/>
            <person name="Nichols A."/>
            <person name="Cepeda A.J."/>
            <person name="Yan W."/>
            <person name="Fan B."/>
            <person name="Jiang Y."/>
            <person name="Adhikari A."/>
            <person name="Zheng C.-J."/>
            <person name="Schuster L."/>
            <person name="Cowan T.M."/>
            <person name="Smanski M.J."/>
            <person name="Chevrette M.G."/>
            <person name="De Carvalho L.P.S."/>
            <person name="Shen B."/>
        </authorList>
    </citation>
    <scope>NUCLEOTIDE SEQUENCE [LARGE SCALE GENOMIC DNA]</scope>
    <source>
        <strain evidence="3 4">NPDC002593</strain>
    </source>
</reference>
<name>A0ABW6S0P8_9NOCA</name>
<dbReference type="Gene3D" id="3.40.50.10320">
    <property type="entry name" value="LmbE-like"/>
    <property type="match status" value="1"/>
</dbReference>
<dbReference type="InterPro" id="IPR010502">
    <property type="entry name" value="Carb-bd_dom_fam9"/>
</dbReference>
<dbReference type="InterPro" id="IPR024078">
    <property type="entry name" value="LmbE-like_dom_sf"/>
</dbReference>
<protein>
    <submittedName>
        <fullName evidence="3">Sugar-binding protein</fullName>
    </submittedName>
</protein>
<evidence type="ECO:0000313" key="3">
    <source>
        <dbReference type="EMBL" id="MFF3569875.1"/>
    </source>
</evidence>
<comment type="caution">
    <text evidence="3">The sequence shown here is derived from an EMBL/GenBank/DDBJ whole genome shotgun (WGS) entry which is preliminary data.</text>
</comment>
<dbReference type="Pfam" id="PF06452">
    <property type="entry name" value="CBM9_1"/>
    <property type="match status" value="1"/>
</dbReference>
<sequence length="605" mass="65004">MATAGGGGKLSRRVVLASALTAAWLVADGSSDSFGGDGNRSAAGVIRGRAHTDVLFIGAHPDDESFNLSTFGQWRENLGWSTSVVTITRGEGGGNAVGPQEGPELGLIRETEERRAVGMVGIENIYYLDKPDFWYTLSAPLTASIWGEQDTLARLVRLVRQITPHTIVVMDPRPFNQHGGHQFSARLGIEAFRLAADPRAFPEQITVEGLTSWRTNRLLAQNYGFGSLLGPNPPGQQRTDPDTGLPVVGVWSGTHSDEHGTTWAQVERNAARLYCTQGFAAMPGQVSSDPQQLDSDWFSVLAEDGRFTEVAVHRQTGLEPLYAEFCTWADRVGLPWLANRVRPDYPPNPATTIPAVAVAPTLNGTEGPGEYPGPELPLAVWQGDDRCTATAKVSRYGDELYVLVDVTDHRKGATLACDDVKRHWRTDSVEITIDPRGDSDDTSTTLKAGILPYTSGGCGPAAERDGDNHQGPVRETAPGIQVAAVVTEPYRGYTVEVKIPFRELPAPVDPAGFAMNILVYNSDTDDKVGQTRLAWSPFGSPQADPYVWGTATLADYRPAADGPATRIAPVIPQAAARSVDSPAALAQVRRTGVSIMSASRSVAAR</sequence>
<keyword evidence="4" id="KW-1185">Reference proteome</keyword>
<dbReference type="Gene3D" id="2.60.40.1190">
    <property type="match status" value="1"/>
</dbReference>